<evidence type="ECO:0000256" key="1">
    <source>
        <dbReference type="SAM" id="MobiDB-lite"/>
    </source>
</evidence>
<dbReference type="OrthoDB" id="2507498at2759"/>
<feature type="region of interest" description="Disordered" evidence="1">
    <location>
        <begin position="54"/>
        <end position="118"/>
    </location>
</feature>
<feature type="region of interest" description="Disordered" evidence="1">
    <location>
        <begin position="258"/>
        <end position="318"/>
    </location>
</feature>
<dbReference type="EMBL" id="GL883091">
    <property type="protein sequence ID" value="EGG12095.1"/>
    <property type="molecule type" value="Genomic_DNA"/>
</dbReference>
<dbReference type="RefSeq" id="XP_007404470.1">
    <property type="nucleotide sequence ID" value="XM_007404408.1"/>
</dbReference>
<feature type="compositionally biased region" description="Polar residues" evidence="1">
    <location>
        <begin position="420"/>
        <end position="429"/>
    </location>
</feature>
<accession>F4R5T2</accession>
<name>F4R5T2_MELLP</name>
<dbReference type="HOGENOM" id="CLU_007152_1_0_1"/>
<feature type="region of interest" description="Disordered" evidence="1">
    <location>
        <begin position="417"/>
        <end position="462"/>
    </location>
</feature>
<evidence type="ECO:0000313" key="2">
    <source>
        <dbReference type="EMBL" id="EGG12095.1"/>
    </source>
</evidence>
<feature type="compositionally biased region" description="Acidic residues" evidence="1">
    <location>
        <begin position="307"/>
        <end position="318"/>
    </location>
</feature>
<feature type="region of interest" description="Disordered" evidence="1">
    <location>
        <begin position="614"/>
        <end position="643"/>
    </location>
</feature>
<feature type="compositionally biased region" description="Basic and acidic residues" evidence="1">
    <location>
        <begin position="296"/>
        <end position="306"/>
    </location>
</feature>
<organism evidence="3">
    <name type="scientific">Melampsora larici-populina (strain 98AG31 / pathotype 3-4-7)</name>
    <name type="common">Poplar leaf rust fungus</name>
    <dbReference type="NCBI Taxonomy" id="747676"/>
    <lineage>
        <taxon>Eukaryota</taxon>
        <taxon>Fungi</taxon>
        <taxon>Dikarya</taxon>
        <taxon>Basidiomycota</taxon>
        <taxon>Pucciniomycotina</taxon>
        <taxon>Pucciniomycetes</taxon>
        <taxon>Pucciniales</taxon>
        <taxon>Melampsoraceae</taxon>
        <taxon>Melampsora</taxon>
    </lineage>
</organism>
<dbReference type="Proteomes" id="UP000001072">
    <property type="component" value="Unassembled WGS sequence"/>
</dbReference>
<feature type="compositionally biased region" description="Acidic residues" evidence="1">
    <location>
        <begin position="106"/>
        <end position="117"/>
    </location>
</feature>
<evidence type="ECO:0000313" key="3">
    <source>
        <dbReference type="Proteomes" id="UP000001072"/>
    </source>
</evidence>
<reference evidence="3" key="1">
    <citation type="journal article" date="2011" name="Proc. Natl. Acad. Sci. U.S.A.">
        <title>Obligate biotrophy features unraveled by the genomic analysis of rust fungi.</title>
        <authorList>
            <person name="Duplessis S."/>
            <person name="Cuomo C.A."/>
            <person name="Lin Y.-C."/>
            <person name="Aerts A."/>
            <person name="Tisserant E."/>
            <person name="Veneault-Fourrey C."/>
            <person name="Joly D.L."/>
            <person name="Hacquard S."/>
            <person name="Amselem J."/>
            <person name="Cantarel B.L."/>
            <person name="Chiu R."/>
            <person name="Coutinho P.M."/>
            <person name="Feau N."/>
            <person name="Field M."/>
            <person name="Frey P."/>
            <person name="Gelhaye E."/>
            <person name="Goldberg J."/>
            <person name="Grabherr M.G."/>
            <person name="Kodira C.D."/>
            <person name="Kohler A."/>
            <person name="Kuees U."/>
            <person name="Lindquist E.A."/>
            <person name="Lucas S.M."/>
            <person name="Mago R."/>
            <person name="Mauceli E."/>
            <person name="Morin E."/>
            <person name="Murat C."/>
            <person name="Pangilinan J.L."/>
            <person name="Park R."/>
            <person name="Pearson M."/>
            <person name="Quesneville H."/>
            <person name="Rouhier N."/>
            <person name="Sakthikumar S."/>
            <person name="Salamov A.A."/>
            <person name="Schmutz J."/>
            <person name="Selles B."/>
            <person name="Shapiro H."/>
            <person name="Tanguay P."/>
            <person name="Tuskan G.A."/>
            <person name="Henrissat B."/>
            <person name="Van de Peer Y."/>
            <person name="Rouze P."/>
            <person name="Ellis J.G."/>
            <person name="Dodds P.N."/>
            <person name="Schein J.E."/>
            <person name="Zhong S."/>
            <person name="Hamelin R.C."/>
            <person name="Grigoriev I.V."/>
            <person name="Szabo L.J."/>
            <person name="Martin F."/>
        </authorList>
    </citation>
    <scope>NUCLEOTIDE SEQUENCE [LARGE SCALE GENOMIC DNA]</scope>
    <source>
        <strain evidence="3">98AG31 / pathotype 3-4-7</strain>
    </source>
</reference>
<dbReference type="InParanoid" id="F4R5T2"/>
<keyword evidence="3" id="KW-1185">Reference proteome</keyword>
<dbReference type="GeneID" id="18935155"/>
<gene>
    <name evidence="2" type="ORF">MELLADRAFT_89341</name>
</gene>
<protein>
    <submittedName>
        <fullName evidence="2">Uncharacterized protein</fullName>
    </submittedName>
</protein>
<sequence>MATLDFHALKADLANLFSEEDCAKGAVEDVGIVGPKTSRPRLLELLEKRILKRGRRLTSKAPQKTPDPNSPKAHVEGKSLISSQDPPNPDAPIPVSVEGKSLDCSPSEEADTSDPQEIDYQIYSNKVLEKMLQEVGLDTFGMDKSKLVENFSHCSTFEEADTSDPQEIDYQIYSNKVLEKMLQEVGLNTFGMDKSNLVENCKIYHELIIPPVTCEPEHRVASTSTAQKQSDDMQRSFTFSTTSKEVLEWGSRYGRNDITEPLQKSLPSVEHGTLLYPRPRPTDLSKSHSMHSKSIKGKEKECRESDSDFIPEDEDLFNDQDLEFEQTENHRSKGKQSGMVSDDEALPKDFEFERTENHRSEGMQSGMALENEVLPEESVMSNKELTKLWKETKLLLIKANKRIERLESELKSMSEAVRSSVGNRNSGNINGHARGGRTADHGPGVDPCFPYPNGPGHREASPQQLSVTWELMKAAGVESFRPDLGDSPVGSVHWDFSGQGQHSVHKKVFLVPHTDPDEKQTWDKEQKLCVARNVRRATRLCRLRAMRSKIALEEKTLWPLLSVIKVTCSDDETDTEEAQNLTPGKGLICACKLSWRSKALESLLVRLEARKGTLDQSVPKNSNSPQRGRPSRPRIRRNDASESLIEAPEGLPRDCYSQEFLEQLGSKGQAMLGIQPEIGLTEIMIALDSI</sequence>
<dbReference type="AlphaFoldDB" id="F4R5T2"/>
<dbReference type="VEuPathDB" id="FungiDB:MELLADRAFT_89341"/>
<dbReference type="KEGG" id="mlr:MELLADRAFT_89341"/>
<proteinExistence type="predicted"/>